<dbReference type="PROSITE" id="PS51725">
    <property type="entry name" value="ABM"/>
    <property type="match status" value="1"/>
</dbReference>
<protein>
    <recommendedName>
        <fullName evidence="1">ABM domain-containing protein</fullName>
    </recommendedName>
</protein>
<evidence type="ECO:0000313" key="3">
    <source>
        <dbReference type="Proteomes" id="UP000094444"/>
    </source>
</evidence>
<comment type="caution">
    <text evidence="2">The sequence shown here is derived from an EMBL/GenBank/DDBJ whole genome shotgun (WGS) entry which is preliminary data.</text>
</comment>
<dbReference type="InterPro" id="IPR011008">
    <property type="entry name" value="Dimeric_a/b-barrel"/>
</dbReference>
<evidence type="ECO:0000259" key="1">
    <source>
        <dbReference type="PROSITE" id="PS51725"/>
    </source>
</evidence>
<evidence type="ECO:0000313" key="2">
    <source>
        <dbReference type="EMBL" id="POS75169.1"/>
    </source>
</evidence>
<dbReference type="InterPro" id="IPR007138">
    <property type="entry name" value="ABM_dom"/>
</dbReference>
<reference evidence="2" key="1">
    <citation type="submission" date="2017-09" db="EMBL/GenBank/DDBJ databases">
        <title>Polyketide synthases of a Diaporthe helianthi virulent isolate.</title>
        <authorList>
            <person name="Baroncelli R."/>
        </authorList>
    </citation>
    <scope>NUCLEOTIDE SEQUENCE [LARGE SCALE GENOMIC DNA]</scope>
    <source>
        <strain evidence="2">7/96</strain>
    </source>
</reference>
<dbReference type="Pfam" id="PF03992">
    <property type="entry name" value="ABM"/>
    <property type="match status" value="1"/>
</dbReference>
<gene>
    <name evidence="2" type="ORF">DHEL01_v206432</name>
</gene>
<feature type="domain" description="ABM" evidence="1">
    <location>
        <begin position="10"/>
        <end position="105"/>
    </location>
</feature>
<keyword evidence="3" id="KW-1185">Reference proteome</keyword>
<dbReference type="Proteomes" id="UP000094444">
    <property type="component" value="Unassembled WGS sequence"/>
</dbReference>
<dbReference type="InParanoid" id="A0A2P5HY62"/>
<dbReference type="AlphaFoldDB" id="A0A2P5HY62"/>
<proteinExistence type="predicted"/>
<dbReference type="SUPFAM" id="SSF54909">
    <property type="entry name" value="Dimeric alpha+beta barrel"/>
    <property type="match status" value="1"/>
</dbReference>
<name>A0A2P5HY62_DIAHE</name>
<organism evidence="2 3">
    <name type="scientific">Diaporthe helianthi</name>
    <dbReference type="NCBI Taxonomy" id="158607"/>
    <lineage>
        <taxon>Eukaryota</taxon>
        <taxon>Fungi</taxon>
        <taxon>Dikarya</taxon>
        <taxon>Ascomycota</taxon>
        <taxon>Pezizomycotina</taxon>
        <taxon>Sordariomycetes</taxon>
        <taxon>Sordariomycetidae</taxon>
        <taxon>Diaporthales</taxon>
        <taxon>Diaporthaceae</taxon>
        <taxon>Diaporthe</taxon>
    </lineage>
</organism>
<dbReference type="Gene3D" id="3.30.70.100">
    <property type="match status" value="1"/>
</dbReference>
<sequence length="113" mass="13161">MATTKGTSYYYSVSTIDVKPENQAKVIEFFTRVAKAAEQLEPAAKIYRWYKVEGKNQFVFIAKFASEDDYRVHQKSAHVRALYQEYIEYITEPFVFHPIDTSEEMQVGGFERG</sequence>
<accession>A0A2P5HY62</accession>
<dbReference type="EMBL" id="MAVT02000521">
    <property type="protein sequence ID" value="POS75169.1"/>
    <property type="molecule type" value="Genomic_DNA"/>
</dbReference>
<dbReference type="OrthoDB" id="5183915at2759"/>